<dbReference type="Proteomes" id="UP000054477">
    <property type="component" value="Unassembled WGS sequence"/>
</dbReference>
<dbReference type="InterPro" id="IPR027417">
    <property type="entry name" value="P-loop_NTPase"/>
</dbReference>
<keyword evidence="2" id="KW-1185">Reference proteome</keyword>
<dbReference type="Gene3D" id="3.40.50.300">
    <property type="entry name" value="P-loop containing nucleotide triphosphate hydrolases"/>
    <property type="match status" value="1"/>
</dbReference>
<dbReference type="HOGENOM" id="CLU_741996_0_0_1"/>
<organism evidence="1 2">
    <name type="scientific">Laccaria amethystina LaAM-08-1</name>
    <dbReference type="NCBI Taxonomy" id="1095629"/>
    <lineage>
        <taxon>Eukaryota</taxon>
        <taxon>Fungi</taxon>
        <taxon>Dikarya</taxon>
        <taxon>Basidiomycota</taxon>
        <taxon>Agaricomycotina</taxon>
        <taxon>Agaricomycetes</taxon>
        <taxon>Agaricomycetidae</taxon>
        <taxon>Agaricales</taxon>
        <taxon>Agaricineae</taxon>
        <taxon>Hydnangiaceae</taxon>
        <taxon>Laccaria</taxon>
    </lineage>
</organism>
<dbReference type="InterPro" id="IPR052980">
    <property type="entry name" value="Crinkler_effector"/>
</dbReference>
<accession>A0A0C9XEB5</accession>
<proteinExistence type="predicted"/>
<dbReference type="PANTHER" id="PTHR33129">
    <property type="entry name" value="PROTEIN KINASE DOMAIN-CONTAINING PROTEIN-RELATED"/>
    <property type="match status" value="1"/>
</dbReference>
<dbReference type="AlphaFoldDB" id="A0A0C9XEB5"/>
<protein>
    <submittedName>
        <fullName evidence="1">Uncharacterized protein</fullName>
    </submittedName>
</protein>
<dbReference type="STRING" id="1095629.A0A0C9XEB5"/>
<dbReference type="PANTHER" id="PTHR33129:SF1">
    <property type="entry name" value="ATP-BINDING PROTEIN"/>
    <property type="match status" value="1"/>
</dbReference>
<dbReference type="OrthoDB" id="2340858at2759"/>
<evidence type="ECO:0000313" key="1">
    <source>
        <dbReference type="EMBL" id="KIK03256.1"/>
    </source>
</evidence>
<gene>
    <name evidence="1" type="ORF">K443DRAFT_654628</name>
</gene>
<dbReference type="EMBL" id="KN838582">
    <property type="protein sequence ID" value="KIK03256.1"/>
    <property type="molecule type" value="Genomic_DNA"/>
</dbReference>
<name>A0A0C9XEB5_9AGAR</name>
<sequence length="340" mass="38632">MSSSLPLPFIKPGTILVRDCYVTTFDRIWARAFQSRGETGTIISGQPGTGKTQFLYYLIVRLLQQKQKVLFSPNGDALYLFNDDHVYQSSTSKIETQRHLPRPKSTSNATEPKAFLTIQPCLPVQAASPDPSRYKVWRKEEYPLLTALPLWTHKEFLEGLQFQSKYPYLMEALHADTLEELHFQLIGFPGAFDVLQEYQEDGEKLLPPAQALMLLLENAIDHFGHSARDVYEALFNYKTSLNLHKDAFQITFEKLREAVAALAHGETPSYSISHEILSVSPVFSEPFDDVRWKVDFKSDWIAKCVIEQLGAVEDITMRQQVDFLRGIPRAAGVAGQFLSQ</sequence>
<dbReference type="SUPFAM" id="SSF52540">
    <property type="entry name" value="P-loop containing nucleoside triphosphate hydrolases"/>
    <property type="match status" value="1"/>
</dbReference>
<evidence type="ECO:0000313" key="2">
    <source>
        <dbReference type="Proteomes" id="UP000054477"/>
    </source>
</evidence>
<reference evidence="1 2" key="1">
    <citation type="submission" date="2014-04" db="EMBL/GenBank/DDBJ databases">
        <authorList>
            <consortium name="DOE Joint Genome Institute"/>
            <person name="Kuo A."/>
            <person name="Kohler A."/>
            <person name="Nagy L.G."/>
            <person name="Floudas D."/>
            <person name="Copeland A."/>
            <person name="Barry K.W."/>
            <person name="Cichocki N."/>
            <person name="Veneault-Fourrey C."/>
            <person name="LaButti K."/>
            <person name="Lindquist E.A."/>
            <person name="Lipzen A."/>
            <person name="Lundell T."/>
            <person name="Morin E."/>
            <person name="Murat C."/>
            <person name="Sun H."/>
            <person name="Tunlid A."/>
            <person name="Henrissat B."/>
            <person name="Grigoriev I.V."/>
            <person name="Hibbett D.S."/>
            <person name="Martin F."/>
            <person name="Nordberg H.P."/>
            <person name="Cantor M.N."/>
            <person name="Hua S.X."/>
        </authorList>
    </citation>
    <scope>NUCLEOTIDE SEQUENCE [LARGE SCALE GENOMIC DNA]</scope>
    <source>
        <strain evidence="1 2">LaAM-08-1</strain>
    </source>
</reference>
<reference evidence="2" key="2">
    <citation type="submission" date="2015-01" db="EMBL/GenBank/DDBJ databases">
        <title>Evolutionary Origins and Diversification of the Mycorrhizal Mutualists.</title>
        <authorList>
            <consortium name="DOE Joint Genome Institute"/>
            <consortium name="Mycorrhizal Genomics Consortium"/>
            <person name="Kohler A."/>
            <person name="Kuo A."/>
            <person name="Nagy L.G."/>
            <person name="Floudas D."/>
            <person name="Copeland A."/>
            <person name="Barry K.W."/>
            <person name="Cichocki N."/>
            <person name="Veneault-Fourrey C."/>
            <person name="LaButti K."/>
            <person name="Lindquist E.A."/>
            <person name="Lipzen A."/>
            <person name="Lundell T."/>
            <person name="Morin E."/>
            <person name="Murat C."/>
            <person name="Riley R."/>
            <person name="Ohm R."/>
            <person name="Sun H."/>
            <person name="Tunlid A."/>
            <person name="Henrissat B."/>
            <person name="Grigoriev I.V."/>
            <person name="Hibbett D.S."/>
            <person name="Martin F."/>
        </authorList>
    </citation>
    <scope>NUCLEOTIDE SEQUENCE [LARGE SCALE GENOMIC DNA]</scope>
    <source>
        <strain evidence="2">LaAM-08-1</strain>
    </source>
</reference>